<reference evidence="1" key="1">
    <citation type="journal article" date="2007" name="J. Bacteriol.">
        <title>Comparative genome analysis of four magnetotactic bacteria reveals a complex set of group-specific genes implicated in magnetosome biomineralization and function.</title>
        <authorList>
            <person name="Richter M."/>
            <person name="Kube M."/>
            <person name="Bazylinski D.A."/>
            <person name="Lombardot T."/>
            <person name="Gloeckner F.O."/>
            <person name="Reinhardt R."/>
            <person name="Schueler D."/>
        </authorList>
    </citation>
    <scope>NUCLEOTIDE SEQUENCE</scope>
    <source>
        <strain evidence="1">MSR-1</strain>
    </source>
</reference>
<sequence>MFQARLVASSPLDARLHDLLWSQEPAGITAVLPLLPEGTGRLLATVISIGPAERPALWVTIALHLDQLGLTLSPWVAFRLALDLLPLAADRAVVYRMRAEWLARIGHDDQAERDQGLAMRMVRQQPCRAVMELADASGAVVCVQSSPEEFKHLIRGFRSPLLCDPLRDPSQTKLSFLAADVPEYGLPVDLSFLIVDAEGRPLLQVECDVLQDSHLGCRSSAIEIIGLSPAGEAAVPLALRQLEHLAQWSGVDDIRLQLWDDQPRPALAQWIAGFPHVSRRMRRATIDLAEGMDGILANFRQTSRNLARWGQRALEFTSSWQGGETELAHVYRTMVADSGRRSAEGEDDLLAHVGRGEFALYGCRDAQRWLAVVMVSFHADVVNYGGSARAADQVKSALPALMYHVVADAKQRGFRQFCLGDLHEDPSFSSKLRSIAAFKAGFTQAFRCGQWCDVAAGWPHRSVRLGG</sequence>
<gene>
    <name evidence="1" type="ORF">MGR_0945</name>
</gene>
<dbReference type="InterPro" id="IPR016181">
    <property type="entry name" value="Acyl_CoA_acyltransferase"/>
</dbReference>
<evidence type="ECO:0008006" key="2">
    <source>
        <dbReference type="Google" id="ProtNLM"/>
    </source>
</evidence>
<accession>A4TVA6</accession>
<dbReference type="SUPFAM" id="SSF55729">
    <property type="entry name" value="Acyl-CoA N-acyltransferases (Nat)"/>
    <property type="match status" value="1"/>
</dbReference>
<name>A4TVA6_9PROT</name>
<dbReference type="Gene3D" id="3.40.630.30">
    <property type="match status" value="1"/>
</dbReference>
<organism evidence="1">
    <name type="scientific">Magnetospirillum gryphiswaldense</name>
    <dbReference type="NCBI Taxonomy" id="55518"/>
    <lineage>
        <taxon>Bacteria</taxon>
        <taxon>Pseudomonadati</taxon>
        <taxon>Pseudomonadota</taxon>
        <taxon>Alphaproteobacteria</taxon>
        <taxon>Rhodospirillales</taxon>
        <taxon>Rhodospirillaceae</taxon>
        <taxon>Magnetospirillum</taxon>
    </lineage>
</organism>
<dbReference type="EMBL" id="CU459003">
    <property type="protein sequence ID" value="CAM74563.1"/>
    <property type="molecule type" value="Genomic_DNA"/>
</dbReference>
<protein>
    <recommendedName>
        <fullName evidence="2">BioF2-like acetyltransferase domain-containing protein</fullName>
    </recommendedName>
</protein>
<dbReference type="AlphaFoldDB" id="A4TVA6"/>
<evidence type="ECO:0000313" key="1">
    <source>
        <dbReference type="EMBL" id="CAM74563.1"/>
    </source>
</evidence>
<proteinExistence type="predicted"/>